<dbReference type="InterPro" id="IPR029058">
    <property type="entry name" value="AB_hydrolase_fold"/>
</dbReference>
<evidence type="ECO:0000259" key="3">
    <source>
        <dbReference type="Pfam" id="PF20434"/>
    </source>
</evidence>
<evidence type="ECO:0000313" key="4">
    <source>
        <dbReference type="EMBL" id="OXA45226.1"/>
    </source>
</evidence>
<evidence type="ECO:0000313" key="5">
    <source>
        <dbReference type="Proteomes" id="UP000198287"/>
    </source>
</evidence>
<feature type="domain" description="BD-FAE-like" evidence="3">
    <location>
        <begin position="39"/>
        <end position="234"/>
    </location>
</feature>
<proteinExistence type="predicted"/>
<organism evidence="4 5">
    <name type="scientific">Folsomia candida</name>
    <name type="common">Springtail</name>
    <dbReference type="NCBI Taxonomy" id="158441"/>
    <lineage>
        <taxon>Eukaryota</taxon>
        <taxon>Metazoa</taxon>
        <taxon>Ecdysozoa</taxon>
        <taxon>Arthropoda</taxon>
        <taxon>Hexapoda</taxon>
        <taxon>Collembola</taxon>
        <taxon>Entomobryomorpha</taxon>
        <taxon>Isotomoidea</taxon>
        <taxon>Isotomidae</taxon>
        <taxon>Proisotominae</taxon>
        <taxon>Folsomia</taxon>
    </lineage>
</organism>
<evidence type="ECO:0000256" key="1">
    <source>
        <dbReference type="ARBA" id="ARBA00022801"/>
    </source>
</evidence>
<dbReference type="Pfam" id="PF20434">
    <property type="entry name" value="BD-FAE"/>
    <property type="match status" value="1"/>
</dbReference>
<keyword evidence="1" id="KW-0378">Hydrolase</keyword>
<comment type="caution">
    <text evidence="4">The sequence shown here is derived from an EMBL/GenBank/DDBJ whole genome shotgun (WGS) entry which is preliminary data.</text>
</comment>
<feature type="chain" id="PRO_5012420597" evidence="2">
    <location>
        <begin position="22"/>
        <end position="274"/>
    </location>
</feature>
<sequence length="274" mass="30195">MTLLQAIFVATIATTILGAEGQWVPLPNVTYGPESRQVVDIYLPSWDLEPITKVIILIHGGAWGAGEKEGMDGWLQFLATGFPTHIIANMGYRLGTAESPGFPKQLEDISLVVTMLQNVLPQNVTFALIGGSAGAQLAMLYSYAYDREAQQVKVVVSHVGPTDFTHSSYTANPLFLDYFVNLVGPCRYTECPELYNVTSPATWVSEKSAKTIGFYGNRDLLIPNAQMPIIRDKLTEAGVTNKFTVYNAGHGNWIGADLLDEMDQIVEFLRDNWD</sequence>
<evidence type="ECO:0000256" key="2">
    <source>
        <dbReference type="SAM" id="SignalP"/>
    </source>
</evidence>
<gene>
    <name evidence="4" type="ORF">Fcan01_20057</name>
</gene>
<accession>A0A226DLX8</accession>
<keyword evidence="5" id="KW-1185">Reference proteome</keyword>
<dbReference type="STRING" id="158441.A0A226DLX8"/>
<dbReference type="Proteomes" id="UP000198287">
    <property type="component" value="Unassembled WGS sequence"/>
</dbReference>
<dbReference type="GO" id="GO:0016787">
    <property type="term" value="F:hydrolase activity"/>
    <property type="evidence" value="ECO:0007669"/>
    <property type="project" value="UniProtKB-KW"/>
</dbReference>
<dbReference type="EMBL" id="LNIX01000018">
    <property type="protein sequence ID" value="OXA45226.1"/>
    <property type="molecule type" value="Genomic_DNA"/>
</dbReference>
<dbReference type="InterPro" id="IPR050300">
    <property type="entry name" value="GDXG_lipolytic_enzyme"/>
</dbReference>
<dbReference type="PANTHER" id="PTHR48081">
    <property type="entry name" value="AB HYDROLASE SUPERFAMILY PROTEIN C4A8.06C"/>
    <property type="match status" value="1"/>
</dbReference>
<dbReference type="Gene3D" id="3.40.50.1820">
    <property type="entry name" value="alpha/beta hydrolase"/>
    <property type="match status" value="1"/>
</dbReference>
<protein>
    <submittedName>
        <fullName evidence="4">Kynurenine formamidase</fullName>
    </submittedName>
</protein>
<dbReference type="OrthoDB" id="433474at2759"/>
<dbReference type="SUPFAM" id="SSF53474">
    <property type="entry name" value="alpha/beta-Hydrolases"/>
    <property type="match status" value="1"/>
</dbReference>
<feature type="signal peptide" evidence="2">
    <location>
        <begin position="1"/>
        <end position="21"/>
    </location>
</feature>
<dbReference type="InterPro" id="IPR049492">
    <property type="entry name" value="BD-FAE-like_dom"/>
</dbReference>
<name>A0A226DLX8_FOLCA</name>
<keyword evidence="2" id="KW-0732">Signal</keyword>
<reference evidence="4 5" key="1">
    <citation type="submission" date="2015-12" db="EMBL/GenBank/DDBJ databases">
        <title>The genome of Folsomia candida.</title>
        <authorList>
            <person name="Faddeeva A."/>
            <person name="Derks M.F."/>
            <person name="Anvar Y."/>
            <person name="Smit S."/>
            <person name="Van Straalen N."/>
            <person name="Roelofs D."/>
        </authorList>
    </citation>
    <scope>NUCLEOTIDE SEQUENCE [LARGE SCALE GENOMIC DNA]</scope>
    <source>
        <strain evidence="4 5">VU population</strain>
        <tissue evidence="4">Whole body</tissue>
    </source>
</reference>
<dbReference type="AlphaFoldDB" id="A0A226DLX8"/>